<dbReference type="InterPro" id="IPR035704">
    <property type="entry name" value="SNX8/Mvp1_PX"/>
</dbReference>
<dbReference type="PROSITE" id="PS50195">
    <property type="entry name" value="PX"/>
    <property type="match status" value="1"/>
</dbReference>
<keyword evidence="13" id="KW-1185">Reference proteome</keyword>
<dbReference type="GO" id="GO:0006623">
    <property type="term" value="P:protein targeting to vacuole"/>
    <property type="evidence" value="ECO:0007669"/>
    <property type="project" value="TreeGrafter"/>
</dbReference>
<dbReference type="HOGENOM" id="CLU_009058_2_0_1"/>
<dbReference type="CDD" id="cd07597">
    <property type="entry name" value="BAR_SNX8"/>
    <property type="match status" value="1"/>
</dbReference>
<dbReference type="GO" id="GO:0032266">
    <property type="term" value="F:phosphatidylinositol-3-phosphate binding"/>
    <property type="evidence" value="ECO:0007669"/>
    <property type="project" value="TreeGrafter"/>
</dbReference>
<evidence type="ECO:0000259" key="11">
    <source>
        <dbReference type="PROSITE" id="PS50195"/>
    </source>
</evidence>
<dbReference type="Pfam" id="PF00787">
    <property type="entry name" value="PX"/>
    <property type="match status" value="1"/>
</dbReference>
<dbReference type="InterPro" id="IPR001683">
    <property type="entry name" value="PX_dom"/>
</dbReference>
<dbReference type="GO" id="GO:0042147">
    <property type="term" value="P:retrograde transport, endosome to Golgi"/>
    <property type="evidence" value="ECO:0007669"/>
    <property type="project" value="InterPro"/>
</dbReference>
<dbReference type="SUPFAM" id="SSF64268">
    <property type="entry name" value="PX domain"/>
    <property type="match status" value="1"/>
</dbReference>
<evidence type="ECO:0000256" key="7">
    <source>
        <dbReference type="ARBA" id="ARBA00022927"/>
    </source>
</evidence>
<dbReference type="SMART" id="SM00312">
    <property type="entry name" value="PX"/>
    <property type="match status" value="1"/>
</dbReference>
<evidence type="ECO:0000256" key="6">
    <source>
        <dbReference type="ARBA" id="ARBA00022490"/>
    </source>
</evidence>
<dbReference type="EMBL" id="ALIE01000149">
    <property type="protein sequence ID" value="EJS42429.1"/>
    <property type="molecule type" value="Genomic_DNA"/>
</dbReference>
<dbReference type="CDD" id="cd06866">
    <property type="entry name" value="PX_SNX8_Mvp1p_like"/>
    <property type="match status" value="1"/>
</dbReference>
<dbReference type="GO" id="GO:0016020">
    <property type="term" value="C:membrane"/>
    <property type="evidence" value="ECO:0007669"/>
    <property type="project" value="UniProtKB-SubCell"/>
</dbReference>
<reference evidence="12 13" key="1">
    <citation type="journal article" date="2013" name="BMC Genomics">
        <title>High quality de novo sequencing and assembly of the Saccharomyces arboricolus genome.</title>
        <authorList>
            <person name="Liti G."/>
            <person name="Nguyen Ba A.N."/>
            <person name="Blythe M."/>
            <person name="Mueller C.A."/>
            <person name="Bergstroem A."/>
            <person name="Cubillos F.A."/>
            <person name="Dafhnis-Calas F."/>
            <person name="Khoshraftar S."/>
            <person name="Malla S."/>
            <person name="Mehta N."/>
            <person name="Siow C.C."/>
            <person name="Warringer J."/>
            <person name="Moses A.M."/>
            <person name="Louis E.J."/>
            <person name="Nieduszynski C.A."/>
        </authorList>
    </citation>
    <scope>NUCLEOTIDE SEQUENCE [LARGE SCALE GENOMIC DNA]</scope>
    <source>
        <strain evidence="13">H-6 / AS 2.3317 / CBS 10644</strain>
    </source>
</reference>
<dbReference type="InterPro" id="IPR028662">
    <property type="entry name" value="SNX8/Mvp1"/>
</dbReference>
<keyword evidence="7" id="KW-0653">Protein transport</keyword>
<gene>
    <name evidence="12" type="ORF">SU7_2496</name>
</gene>
<evidence type="ECO:0000256" key="10">
    <source>
        <dbReference type="SAM" id="MobiDB-lite"/>
    </source>
</evidence>
<evidence type="ECO:0000256" key="8">
    <source>
        <dbReference type="ARBA" id="ARBA00023136"/>
    </source>
</evidence>
<sequence length="511" mass="59859">MNNYEDTDPWNANSNAWKKDNDPVVPTTDSEPAFSRISSEFNALNLSTPLDTTEEDTGFLPANDVLEESIWDDNRNTLNGDDITTASNIETAEAVTAQNDPGHTNEDETEADIFEWTNNIRKTYRPLDMDIIVIEEIPEREGLLFKHANYLVKHLIALPGSTPSEERTVVRRYSDFLWLREILLKRYPFRMIPELPPKRIGSQNSDQVFLKRRRIGLSRFINLVMKHPKLNNDDLVLTFLTVRTDLTSWRKQATYDTSNEFTDKKISSEFMRMWKKEFAEQWNQAASCIDTSMELWYRITLLIERHEKRIKQMVHERNFFETLVDNFGEVTPKLYPVQQNSTILDINSNFSVIKKHLEDTSKICEQEREETSGTLSPKFKIFTDILLSLRSLFERYKIMAANNVVQLQGHVELNKEKLESMKGKPDVSGAEYDRIRKIIQKDRRNIIEQSNRAWLIRQCILEEFTIFQETQFLITRAFQDWAKLNSNYAGLKLNEWEKLVTSTMDMPISRE</sequence>
<evidence type="ECO:0000256" key="3">
    <source>
        <dbReference type="ARBA" id="ARBA00010883"/>
    </source>
</evidence>
<evidence type="ECO:0000313" key="13">
    <source>
        <dbReference type="Proteomes" id="UP000006968"/>
    </source>
</evidence>
<evidence type="ECO:0000256" key="4">
    <source>
        <dbReference type="ARBA" id="ARBA00014268"/>
    </source>
</evidence>
<dbReference type="OrthoDB" id="10064318at2759"/>
<evidence type="ECO:0000256" key="5">
    <source>
        <dbReference type="ARBA" id="ARBA00022448"/>
    </source>
</evidence>
<proteinExistence type="inferred from homology"/>
<comment type="similarity">
    <text evidence="3">Belongs to the sorting nexin family.</text>
</comment>
<feature type="domain" description="PX" evidence="11">
    <location>
        <begin position="128"/>
        <end position="247"/>
    </location>
</feature>
<protein>
    <recommendedName>
        <fullName evidence="4">Sorting nexin MVP1</fullName>
    </recommendedName>
    <alternativeName>
        <fullName evidence="9">Sorting nexin mvp1</fullName>
    </alternativeName>
</protein>
<dbReference type="InterPro" id="IPR036871">
    <property type="entry name" value="PX_dom_sf"/>
</dbReference>
<dbReference type="PANTHER" id="PTHR47554:SF1">
    <property type="entry name" value="SORTING NEXIN MVP1"/>
    <property type="match status" value="1"/>
</dbReference>
<dbReference type="AlphaFoldDB" id="J8Q490"/>
<name>J8Q490_SACAR</name>
<organism evidence="12 13">
    <name type="scientific">Saccharomyces arboricola (strain H-6 / AS 2.3317 / CBS 10644)</name>
    <name type="common">Yeast</name>
    <dbReference type="NCBI Taxonomy" id="1160507"/>
    <lineage>
        <taxon>Eukaryota</taxon>
        <taxon>Fungi</taxon>
        <taxon>Dikarya</taxon>
        <taxon>Ascomycota</taxon>
        <taxon>Saccharomycotina</taxon>
        <taxon>Saccharomycetes</taxon>
        <taxon>Saccharomycetales</taxon>
        <taxon>Saccharomycetaceae</taxon>
        <taxon>Saccharomyces</taxon>
    </lineage>
</organism>
<evidence type="ECO:0000256" key="9">
    <source>
        <dbReference type="ARBA" id="ARBA00072009"/>
    </source>
</evidence>
<dbReference type="GO" id="GO:0005768">
    <property type="term" value="C:endosome"/>
    <property type="evidence" value="ECO:0007669"/>
    <property type="project" value="TreeGrafter"/>
</dbReference>
<dbReference type="PANTHER" id="PTHR47554">
    <property type="entry name" value="SORTING NEXIN MVP1"/>
    <property type="match status" value="1"/>
</dbReference>
<dbReference type="Proteomes" id="UP000006968">
    <property type="component" value="Chromosome XIII"/>
</dbReference>
<keyword evidence="5" id="KW-0813">Transport</keyword>
<dbReference type="GO" id="GO:0005829">
    <property type="term" value="C:cytosol"/>
    <property type="evidence" value="ECO:0007669"/>
    <property type="project" value="GOC"/>
</dbReference>
<evidence type="ECO:0000256" key="1">
    <source>
        <dbReference type="ARBA" id="ARBA00004287"/>
    </source>
</evidence>
<dbReference type="InterPro" id="IPR045734">
    <property type="entry name" value="Snx8_BAR_dom"/>
</dbReference>
<dbReference type="FunFam" id="3.30.1520.10:FF:000042">
    <property type="entry name" value="Sorting nexin mvp1"/>
    <property type="match status" value="1"/>
</dbReference>
<evidence type="ECO:0000313" key="12">
    <source>
        <dbReference type="EMBL" id="EJS42429.1"/>
    </source>
</evidence>
<keyword evidence="6" id="KW-0963">Cytoplasm</keyword>
<comment type="subcellular location">
    <subcellularLocation>
        <location evidence="2">Cytoplasm</location>
    </subcellularLocation>
    <subcellularLocation>
        <location evidence="1">Membrane</location>
        <topology evidence="1">Peripheral membrane protein</topology>
        <orientation evidence="1">Cytoplasmic side</orientation>
    </subcellularLocation>
</comment>
<keyword evidence="8" id="KW-0472">Membrane</keyword>
<comment type="caution">
    <text evidence="12">The sequence shown here is derived from an EMBL/GenBank/DDBJ whole genome shotgun (WGS) entry which is preliminary data.</text>
</comment>
<accession>J8Q490</accession>
<feature type="region of interest" description="Disordered" evidence="10">
    <location>
        <begin position="1"/>
        <end position="30"/>
    </location>
</feature>
<evidence type="ECO:0000256" key="2">
    <source>
        <dbReference type="ARBA" id="ARBA00004496"/>
    </source>
</evidence>
<dbReference type="Gene3D" id="3.30.1520.10">
    <property type="entry name" value="Phox-like domain"/>
    <property type="match status" value="1"/>
</dbReference>
<dbReference type="Pfam" id="PF19566">
    <property type="entry name" value="Snx8_BAR_dom"/>
    <property type="match status" value="1"/>
</dbReference>